<dbReference type="InterPro" id="IPR022796">
    <property type="entry name" value="Chloroa_b-bind"/>
</dbReference>
<feature type="transmembrane region" description="Helical" evidence="4">
    <location>
        <begin position="135"/>
        <end position="158"/>
    </location>
</feature>
<reference evidence="8" key="2">
    <citation type="submission" date="2012-11" db="EMBL/GenBank/DDBJ databases">
        <authorList>
            <person name="Kuo A."/>
            <person name="Curtis B.A."/>
            <person name="Tanifuji G."/>
            <person name="Burki F."/>
            <person name="Gruber A."/>
            <person name="Irimia M."/>
            <person name="Maruyama S."/>
            <person name="Arias M.C."/>
            <person name="Ball S.G."/>
            <person name="Gile G.H."/>
            <person name="Hirakawa Y."/>
            <person name="Hopkins J.F."/>
            <person name="Rensing S.A."/>
            <person name="Schmutz J."/>
            <person name="Symeonidi A."/>
            <person name="Elias M."/>
            <person name="Eveleigh R.J."/>
            <person name="Herman E.K."/>
            <person name="Klute M.J."/>
            <person name="Nakayama T."/>
            <person name="Obornik M."/>
            <person name="Reyes-Prieto A."/>
            <person name="Armbrust E.V."/>
            <person name="Aves S.J."/>
            <person name="Beiko R.G."/>
            <person name="Coutinho P."/>
            <person name="Dacks J.B."/>
            <person name="Durnford D.G."/>
            <person name="Fast N.M."/>
            <person name="Green B.R."/>
            <person name="Grisdale C."/>
            <person name="Hempe F."/>
            <person name="Henrissat B."/>
            <person name="Hoppner M.P."/>
            <person name="Ishida K.-I."/>
            <person name="Kim E."/>
            <person name="Koreny L."/>
            <person name="Kroth P.G."/>
            <person name="Liu Y."/>
            <person name="Malik S.-B."/>
            <person name="Maier U.G."/>
            <person name="McRose D."/>
            <person name="Mock T."/>
            <person name="Neilson J.A."/>
            <person name="Onodera N.T."/>
            <person name="Poole A.M."/>
            <person name="Pritham E.J."/>
            <person name="Richards T.A."/>
            <person name="Rocap G."/>
            <person name="Roy S.W."/>
            <person name="Sarai C."/>
            <person name="Schaack S."/>
            <person name="Shirato S."/>
            <person name="Slamovits C.H."/>
            <person name="Spencer D.F."/>
            <person name="Suzuki S."/>
            <person name="Worden A.Z."/>
            <person name="Zauner S."/>
            <person name="Barry K."/>
            <person name="Bell C."/>
            <person name="Bharti A.K."/>
            <person name="Crow J.A."/>
            <person name="Grimwood J."/>
            <person name="Kramer R."/>
            <person name="Lindquist E."/>
            <person name="Lucas S."/>
            <person name="Salamov A."/>
            <person name="McFadden G.I."/>
            <person name="Lane C.E."/>
            <person name="Keeling P.J."/>
            <person name="Gray M.W."/>
            <person name="Grigoriev I.V."/>
            <person name="Archibald J.M."/>
        </authorList>
    </citation>
    <scope>NUCLEOTIDE SEQUENCE</scope>
    <source>
        <strain evidence="8">CCMP2712</strain>
    </source>
</reference>
<proteinExistence type="predicted"/>
<sequence length="227" mass="23770">MLRSILVLSACASAAAFAPSASPSLSLRSSPAVQRGPARHGLATVSMQAKGNPMAGAVEKFASENPELASRGLGVTTNAERWNGRHAMFGIFFMVLSSYLHGRGLIPDGDKILDVSQWGPLVNGGFNAPITNERAIILVAHVHVLFVSILAAFAPFGFQDTLVKDQGYKPEAPAGLIPPFKTGLTAEAELINGRLAMLGVISITTAALFTGTSVTDVINLGLGKILY</sequence>
<feature type="signal peptide" evidence="5">
    <location>
        <begin position="1"/>
        <end position="16"/>
    </location>
</feature>
<dbReference type="PaxDb" id="55529-EKX44747"/>
<keyword evidence="2" id="KW-0150">Chloroplast</keyword>
<keyword evidence="4" id="KW-0812">Transmembrane</keyword>
<evidence type="ECO:0000313" key="6">
    <source>
        <dbReference type="EMBL" id="EKX44747.1"/>
    </source>
</evidence>
<feature type="chain" id="PRO_5008771125" evidence="5">
    <location>
        <begin position="17"/>
        <end position="227"/>
    </location>
</feature>
<evidence type="ECO:0000256" key="5">
    <source>
        <dbReference type="SAM" id="SignalP"/>
    </source>
</evidence>
<keyword evidence="3" id="KW-0934">Plastid</keyword>
<evidence type="ECO:0000256" key="3">
    <source>
        <dbReference type="ARBA" id="ARBA00022640"/>
    </source>
</evidence>
<dbReference type="OMA" id="HAMFGWV"/>
<dbReference type="AlphaFoldDB" id="L1J8U8"/>
<evidence type="ECO:0000313" key="7">
    <source>
        <dbReference type="EnsemblProtists" id="EKX44747"/>
    </source>
</evidence>
<organism evidence="6">
    <name type="scientific">Guillardia theta (strain CCMP2712)</name>
    <name type="common">Cryptophyte</name>
    <dbReference type="NCBI Taxonomy" id="905079"/>
    <lineage>
        <taxon>Eukaryota</taxon>
        <taxon>Cryptophyceae</taxon>
        <taxon>Pyrenomonadales</taxon>
        <taxon>Geminigeraceae</taxon>
        <taxon>Guillardia</taxon>
    </lineage>
</organism>
<dbReference type="EnsemblProtists" id="EKX44747">
    <property type="protein sequence ID" value="EKX44747"/>
    <property type="gene ID" value="GUITHDRAFT_186670"/>
</dbReference>
<reference evidence="6 8" key="1">
    <citation type="journal article" date="2012" name="Nature">
        <title>Algal genomes reveal evolutionary mosaicism and the fate of nucleomorphs.</title>
        <authorList>
            <consortium name="DOE Joint Genome Institute"/>
            <person name="Curtis B.A."/>
            <person name="Tanifuji G."/>
            <person name="Burki F."/>
            <person name="Gruber A."/>
            <person name="Irimia M."/>
            <person name="Maruyama S."/>
            <person name="Arias M.C."/>
            <person name="Ball S.G."/>
            <person name="Gile G.H."/>
            <person name="Hirakawa Y."/>
            <person name="Hopkins J.F."/>
            <person name="Kuo A."/>
            <person name="Rensing S.A."/>
            <person name="Schmutz J."/>
            <person name="Symeonidi A."/>
            <person name="Elias M."/>
            <person name="Eveleigh R.J."/>
            <person name="Herman E.K."/>
            <person name="Klute M.J."/>
            <person name="Nakayama T."/>
            <person name="Obornik M."/>
            <person name="Reyes-Prieto A."/>
            <person name="Armbrust E.V."/>
            <person name="Aves S.J."/>
            <person name="Beiko R.G."/>
            <person name="Coutinho P."/>
            <person name="Dacks J.B."/>
            <person name="Durnford D.G."/>
            <person name="Fast N.M."/>
            <person name="Green B.R."/>
            <person name="Grisdale C.J."/>
            <person name="Hempel F."/>
            <person name="Henrissat B."/>
            <person name="Hoppner M.P."/>
            <person name="Ishida K."/>
            <person name="Kim E."/>
            <person name="Koreny L."/>
            <person name="Kroth P.G."/>
            <person name="Liu Y."/>
            <person name="Malik S.B."/>
            <person name="Maier U.G."/>
            <person name="McRose D."/>
            <person name="Mock T."/>
            <person name="Neilson J.A."/>
            <person name="Onodera N.T."/>
            <person name="Poole A.M."/>
            <person name="Pritham E.J."/>
            <person name="Richards T.A."/>
            <person name="Rocap G."/>
            <person name="Roy S.W."/>
            <person name="Sarai C."/>
            <person name="Schaack S."/>
            <person name="Shirato S."/>
            <person name="Slamovits C.H."/>
            <person name="Spencer D.F."/>
            <person name="Suzuki S."/>
            <person name="Worden A.Z."/>
            <person name="Zauner S."/>
            <person name="Barry K."/>
            <person name="Bell C."/>
            <person name="Bharti A.K."/>
            <person name="Crow J.A."/>
            <person name="Grimwood J."/>
            <person name="Kramer R."/>
            <person name="Lindquist E."/>
            <person name="Lucas S."/>
            <person name="Salamov A."/>
            <person name="McFadden G.I."/>
            <person name="Lane C.E."/>
            <person name="Keeling P.J."/>
            <person name="Gray M.W."/>
            <person name="Grigoriev I.V."/>
            <person name="Archibald J.M."/>
        </authorList>
    </citation>
    <scope>NUCLEOTIDE SEQUENCE</scope>
    <source>
        <strain evidence="6 8">CCMP2712</strain>
    </source>
</reference>
<evidence type="ECO:0000313" key="8">
    <source>
        <dbReference type="Proteomes" id="UP000011087"/>
    </source>
</evidence>
<keyword evidence="4" id="KW-0472">Membrane</keyword>
<evidence type="ECO:0000256" key="4">
    <source>
        <dbReference type="SAM" id="Phobius"/>
    </source>
</evidence>
<comment type="subcellular location">
    <subcellularLocation>
        <location evidence="1">Plastid</location>
        <location evidence="1">Chloroplast</location>
    </subcellularLocation>
</comment>
<evidence type="ECO:0000256" key="2">
    <source>
        <dbReference type="ARBA" id="ARBA00022528"/>
    </source>
</evidence>
<dbReference type="KEGG" id="gtt:GUITHDRAFT_186670"/>
<dbReference type="OrthoDB" id="765963at2759"/>
<keyword evidence="5" id="KW-0732">Signal</keyword>
<dbReference type="GeneID" id="17301385"/>
<dbReference type="EMBL" id="JH993003">
    <property type="protein sequence ID" value="EKX44747.1"/>
    <property type="molecule type" value="Genomic_DNA"/>
</dbReference>
<dbReference type="eggNOG" id="ENOG502S16Q">
    <property type="taxonomic scope" value="Eukaryota"/>
</dbReference>
<keyword evidence="4" id="KW-1133">Transmembrane helix</keyword>
<evidence type="ECO:0000256" key="1">
    <source>
        <dbReference type="ARBA" id="ARBA00004229"/>
    </source>
</evidence>
<dbReference type="Proteomes" id="UP000011087">
    <property type="component" value="Unassembled WGS sequence"/>
</dbReference>
<reference evidence="7" key="3">
    <citation type="submission" date="2015-06" db="UniProtKB">
        <authorList>
            <consortium name="EnsemblProtists"/>
        </authorList>
    </citation>
    <scope>IDENTIFICATION</scope>
</reference>
<dbReference type="HOGENOM" id="CLU_107824_0_0_1"/>
<accession>L1J8U8</accession>
<protein>
    <submittedName>
        <fullName evidence="6">Red Elip</fullName>
    </submittedName>
</protein>
<name>L1J8U8_GUITC</name>
<keyword evidence="8" id="KW-1185">Reference proteome</keyword>
<gene>
    <name evidence="6" type="ORF">GUITHDRAFT_186670</name>
</gene>
<dbReference type="GO" id="GO:0009507">
    <property type="term" value="C:chloroplast"/>
    <property type="evidence" value="ECO:0007669"/>
    <property type="project" value="UniProtKB-SubCell"/>
</dbReference>
<feature type="transmembrane region" description="Helical" evidence="4">
    <location>
        <begin position="195"/>
        <end position="222"/>
    </location>
</feature>
<dbReference type="Pfam" id="PF00504">
    <property type="entry name" value="Chloroa_b-bind"/>
    <property type="match status" value="1"/>
</dbReference>
<dbReference type="RefSeq" id="XP_005831727.1">
    <property type="nucleotide sequence ID" value="XM_005831670.1"/>
</dbReference>
<dbReference type="SUPFAM" id="SSF103511">
    <property type="entry name" value="Chlorophyll a-b binding protein"/>
    <property type="match status" value="1"/>
</dbReference>
<dbReference type="Gene3D" id="1.10.3460.10">
    <property type="entry name" value="Chlorophyll a/b binding protein domain"/>
    <property type="match status" value="1"/>
</dbReference>